<name>A0A072P0D9_9EURO</name>
<dbReference type="CDD" id="cd20335">
    <property type="entry name" value="BRcat_RBR"/>
    <property type="match status" value="1"/>
</dbReference>
<dbReference type="PROSITE" id="PS51873">
    <property type="entry name" value="TRIAD"/>
    <property type="match status" value="1"/>
</dbReference>
<evidence type="ECO:0000313" key="11">
    <source>
        <dbReference type="Proteomes" id="UP000027920"/>
    </source>
</evidence>
<dbReference type="STRING" id="1182545.A0A072P0D9"/>
<dbReference type="HOGENOM" id="CLU_239472_0_0_1"/>
<dbReference type="SUPFAM" id="SSF57850">
    <property type="entry name" value="RING/U-box"/>
    <property type="match status" value="1"/>
</dbReference>
<dbReference type="Gene3D" id="1.25.40.20">
    <property type="entry name" value="Ankyrin repeat-containing domain"/>
    <property type="match status" value="2"/>
</dbReference>
<evidence type="ECO:0000256" key="2">
    <source>
        <dbReference type="ARBA" id="ARBA00012251"/>
    </source>
</evidence>
<dbReference type="GO" id="GO:0016567">
    <property type="term" value="P:protein ubiquitination"/>
    <property type="evidence" value="ECO:0007669"/>
    <property type="project" value="InterPro"/>
</dbReference>
<evidence type="ECO:0000256" key="3">
    <source>
        <dbReference type="ARBA" id="ARBA00022679"/>
    </source>
</evidence>
<gene>
    <name evidence="10" type="ORF">A1O9_10709</name>
</gene>
<dbReference type="Gene3D" id="1.20.120.1750">
    <property type="match status" value="1"/>
</dbReference>
<evidence type="ECO:0000313" key="10">
    <source>
        <dbReference type="EMBL" id="KEF53261.1"/>
    </source>
</evidence>
<feature type="domain" description="RING-type" evidence="9">
    <location>
        <begin position="1776"/>
        <end position="2022"/>
    </location>
</feature>
<dbReference type="OrthoDB" id="3182339at2759"/>
<evidence type="ECO:0000256" key="8">
    <source>
        <dbReference type="ARBA" id="ARBA00022833"/>
    </source>
</evidence>
<dbReference type="EC" id="2.3.2.31" evidence="2"/>
<dbReference type="SMART" id="SM00647">
    <property type="entry name" value="IBR"/>
    <property type="match status" value="2"/>
</dbReference>
<dbReference type="CDD" id="cd20336">
    <property type="entry name" value="Rcat_RBR"/>
    <property type="match status" value="1"/>
</dbReference>
<dbReference type="RefSeq" id="XP_013255851.1">
    <property type="nucleotide sequence ID" value="XM_013400397.1"/>
</dbReference>
<organism evidence="10 11">
    <name type="scientific">Exophiala aquamarina CBS 119918</name>
    <dbReference type="NCBI Taxonomy" id="1182545"/>
    <lineage>
        <taxon>Eukaryota</taxon>
        <taxon>Fungi</taxon>
        <taxon>Dikarya</taxon>
        <taxon>Ascomycota</taxon>
        <taxon>Pezizomycotina</taxon>
        <taxon>Eurotiomycetes</taxon>
        <taxon>Chaetothyriomycetidae</taxon>
        <taxon>Chaetothyriales</taxon>
        <taxon>Herpotrichiellaceae</taxon>
        <taxon>Exophiala</taxon>
    </lineage>
</organism>
<proteinExistence type="predicted"/>
<evidence type="ECO:0000256" key="7">
    <source>
        <dbReference type="ARBA" id="ARBA00022786"/>
    </source>
</evidence>
<keyword evidence="3" id="KW-0808">Transferase</keyword>
<keyword evidence="4" id="KW-0479">Metal-binding</keyword>
<comment type="catalytic activity">
    <reaction evidence="1">
        <text>[E2 ubiquitin-conjugating enzyme]-S-ubiquitinyl-L-cysteine + [acceptor protein]-L-lysine = [E2 ubiquitin-conjugating enzyme]-L-cysteine + [acceptor protein]-N(6)-ubiquitinyl-L-lysine.</text>
        <dbReference type="EC" id="2.3.2.31"/>
    </reaction>
</comment>
<dbReference type="EMBL" id="AMGV01000014">
    <property type="protein sequence ID" value="KEF53261.1"/>
    <property type="molecule type" value="Genomic_DNA"/>
</dbReference>
<dbReference type="GO" id="GO:0008270">
    <property type="term" value="F:zinc ion binding"/>
    <property type="evidence" value="ECO:0007669"/>
    <property type="project" value="UniProtKB-KW"/>
</dbReference>
<dbReference type="InterPro" id="IPR036770">
    <property type="entry name" value="Ankyrin_rpt-contain_sf"/>
</dbReference>
<dbReference type="SMART" id="SM00248">
    <property type="entry name" value="ANK"/>
    <property type="match status" value="8"/>
</dbReference>
<dbReference type="GO" id="GO:0061630">
    <property type="term" value="F:ubiquitin protein ligase activity"/>
    <property type="evidence" value="ECO:0007669"/>
    <property type="project" value="UniProtKB-EC"/>
</dbReference>
<keyword evidence="11" id="KW-1185">Reference proteome</keyword>
<evidence type="ECO:0000256" key="1">
    <source>
        <dbReference type="ARBA" id="ARBA00001798"/>
    </source>
</evidence>
<keyword evidence="8" id="KW-0862">Zinc</keyword>
<keyword evidence="5" id="KW-0677">Repeat</keyword>
<sequence length="2022" mass="223941">MLTVNAAQPRLSSNGFRLNARVLPVLDVRTQPYRISEVSQFDRSFAEAQLKHEAAAVHDSQRFLRRVASKLARPDSAFTAAALSRHVESNGSAVVAQIYIEKLVAAGVYSSHKVEIPGNLLITAVKHSNLELVKLLASFSSVNTLGIALNIAVLKRQQPIARTLLENGADTDHLPQSTLSIAATADQPIFQFILQAPKQLPHERFGRLCADAINNGRSDTLDLLLRRLPDYHILGEGTPRWNRDMLLQTAIASQYESAFFAIAAATNTWPLTNGNLFLYVLDCARPLILLDMMDALLGLCTFPAESAVHTQLDDLLFRCIEDELEDILQCLLTHKVPIVTRFVTFACERRKRKSLERLLEGNLQGGEQILSSVLTAFGQSAEDLRSKALLQLLHCHNRGRWTQQELLRAVSLNQSHLIGPLIISGASVNWNEGECLKIAISSNNVSLVKALLSHDVALPTLQSTFPLVRQTEPLPRRLITRLFLNKGVSGASVDLSLNQSLCDYSPARDVELLDILISANACCEVHSLLIAMQHSDSDIFDKLRSSSTIRYNGAVEWFKAHHADLFDQVLLDNSSSHMSSSYLMLFLHISGRIPETCRDHGSARRYDCFHRLLEHHTHDRALLDTCLNSLHGLDVLSLLEMAMTVSCFCNVETTNYILSSDPFTKWSKNSIARSLIESTDLHRNNPPVQIPLPKPDISRFSDNRALQCMTTFFLRYIEGTAAASLTTRLLWRHLEELHRCFGGEQWPLATIEFLLSQPINTHSMEFEACLELANSSGQLTTLQTLLDRKLPETTISRLLETDFGSLTIAALDIILNSAAISCVNAETSTLMQRLFEVSLSSHDHRKALLLASRFPHKLRITAALHVLSEGISHNSAIEWFPTILSTVESDQEELELLWRHLQVRLHPEKDQWKVKTLLDAGVTGPAVAETFVRNVRSGNHAIAALILEHWKTDRCASGRESFDFENRVRGPHLEIAAARYPPSHAFFCTLGDALLSAVLNGDLPMCQMLITAQAPFVRGEKTIIEVATKAMDGDTLLAFITICVCRDDFGPAGVDFALLETVKCALPESVKAMVAAGGSVLAYDGDCLKEATAAACCGQMDMLKMLLSLRPDEDSFICVAKETTRLLQSPLDEPQIFCEVFGLLRQSGFQDVSHFNAALTGLCGMKSTQWNHAQVFLGYGASVESTGGACMIQAWAFGNLQLYPQLFSQCKEQSVLDRLFDIAVADHTSGDVARSLRSCEDALVVLAPLLITNLPCHSRSAALSKVASQSSPSAAILELMLQTGAPITELEGDTLYRLSRLNDANINSLIAHSGPAITARLGALQLLFKSEDPLNTSNNRSANGKSDDLGYACFDLLIWPPGTPDAFTRTKHHKALFKTMLAPATQPSCLELIEAFLRTPQGLGFVAAHCKAIGCNSMEELLSTSIAASLDNDGDRQIGLIISAMQVNAPRVLARFELQAAESEQFFDCISDQETHTAEEQIKTSSMYLPATLNQFCLYVENDGFTYELAKVKPEDIGHQHLGLALPRKSVNRLLLAALRRPRLSALIAVLIDAGADPNIVDSEGRSALFLATSRNDCSVMGDLVSKGASVDDGSLHLATCNQNHMAMEILLKAGHSISHQSPLNHNATVLEALMRFDHPKRKVNQFIPTMNLLLKDADLAATIWQARPNLAGIALEGKWPFEFVSALLEFRPRSGVKTTLLRRGCYRFSLLSAIEKWDTDIRLTDTERQQLVARLVELGFQRRYYASEGKQPSDAIGIPDRLLDPDSRDRLQAWKDKECSVCGDRPKAPANIHAHLSAACPTKHSWKDEIICIDCLRLCLESKMFPDGDERRPSEKVTCWAPECGEILSHAIIQKYAETQKFNAYDDALCQQHLHAGQSIAKCAMQTCRGAIWLDPITDKNVTVFSCPICRHRTCNQCNQPYKQHSNKPCPVGEAARANARRIEEEKLTKAFMKKERKCPRCKVLYYRSEGCDHITCGKDTHSTAKSWGCGFEFCYLCGADYNVIRAKGNKFHAKTCQHYA</sequence>
<dbReference type="SUPFAM" id="SSF48403">
    <property type="entry name" value="Ankyrin repeat"/>
    <property type="match status" value="2"/>
</dbReference>
<comment type="caution">
    <text evidence="10">The sequence shown here is derived from an EMBL/GenBank/DDBJ whole genome shotgun (WGS) entry which is preliminary data.</text>
</comment>
<dbReference type="PANTHER" id="PTHR11685">
    <property type="entry name" value="RBR FAMILY RING FINGER AND IBR DOMAIN-CONTAINING"/>
    <property type="match status" value="1"/>
</dbReference>
<reference evidence="10 11" key="1">
    <citation type="submission" date="2013-03" db="EMBL/GenBank/DDBJ databases">
        <title>The Genome Sequence of Exophiala aquamarina CBS 119918.</title>
        <authorList>
            <consortium name="The Broad Institute Genomics Platform"/>
            <person name="Cuomo C."/>
            <person name="de Hoog S."/>
            <person name="Gorbushina A."/>
            <person name="Walker B."/>
            <person name="Young S.K."/>
            <person name="Zeng Q."/>
            <person name="Gargeya S."/>
            <person name="Fitzgerald M."/>
            <person name="Haas B."/>
            <person name="Abouelleil A."/>
            <person name="Allen A.W."/>
            <person name="Alvarado L."/>
            <person name="Arachchi H.M."/>
            <person name="Berlin A.M."/>
            <person name="Chapman S.B."/>
            <person name="Gainer-Dewar J."/>
            <person name="Goldberg J."/>
            <person name="Griggs A."/>
            <person name="Gujja S."/>
            <person name="Hansen M."/>
            <person name="Howarth C."/>
            <person name="Imamovic A."/>
            <person name="Ireland A."/>
            <person name="Larimer J."/>
            <person name="McCowan C."/>
            <person name="Murphy C."/>
            <person name="Pearson M."/>
            <person name="Poon T.W."/>
            <person name="Priest M."/>
            <person name="Roberts A."/>
            <person name="Saif S."/>
            <person name="Shea T."/>
            <person name="Sisk P."/>
            <person name="Sykes S."/>
            <person name="Wortman J."/>
            <person name="Nusbaum C."/>
            <person name="Birren B."/>
        </authorList>
    </citation>
    <scope>NUCLEOTIDE SEQUENCE [LARGE SCALE GENOMIC DNA]</scope>
    <source>
        <strain evidence="10 11">CBS 119918</strain>
    </source>
</reference>
<dbReference type="Proteomes" id="UP000027920">
    <property type="component" value="Unassembled WGS sequence"/>
</dbReference>
<dbReference type="InterPro" id="IPR044066">
    <property type="entry name" value="TRIAD_supradom"/>
</dbReference>
<evidence type="ECO:0000259" key="9">
    <source>
        <dbReference type="PROSITE" id="PS51873"/>
    </source>
</evidence>
<dbReference type="InterPro" id="IPR002110">
    <property type="entry name" value="Ankyrin_rpt"/>
</dbReference>
<dbReference type="VEuPathDB" id="FungiDB:A1O9_10709"/>
<evidence type="ECO:0000256" key="6">
    <source>
        <dbReference type="ARBA" id="ARBA00022771"/>
    </source>
</evidence>
<dbReference type="InterPro" id="IPR031127">
    <property type="entry name" value="E3_UB_ligase_RBR"/>
</dbReference>
<dbReference type="GeneID" id="25285613"/>
<accession>A0A072P0D9</accession>
<protein>
    <recommendedName>
        <fullName evidence="2">RBR-type E3 ubiquitin transferase</fullName>
        <ecNumber evidence="2">2.3.2.31</ecNumber>
    </recommendedName>
</protein>
<keyword evidence="7" id="KW-0833">Ubl conjugation pathway</keyword>
<evidence type="ECO:0000256" key="4">
    <source>
        <dbReference type="ARBA" id="ARBA00022723"/>
    </source>
</evidence>
<dbReference type="InterPro" id="IPR002867">
    <property type="entry name" value="IBR_dom"/>
</dbReference>
<evidence type="ECO:0000256" key="5">
    <source>
        <dbReference type="ARBA" id="ARBA00022737"/>
    </source>
</evidence>
<keyword evidence="6" id="KW-0863">Zinc-finger</keyword>